<dbReference type="SUPFAM" id="SSF52540">
    <property type="entry name" value="P-loop containing nucleoside triphosphate hydrolases"/>
    <property type="match status" value="1"/>
</dbReference>
<keyword evidence="1" id="KW-0808">Transferase</keyword>
<dbReference type="PANTHER" id="PTHR36451:SF1">
    <property type="entry name" value="OMEGA-HYDROXY-BETA-DIHYDROMENAQUINONE-9 SULFOTRANSFERASE STF3"/>
    <property type="match status" value="1"/>
</dbReference>
<dbReference type="EMBL" id="VNIQ01000002">
    <property type="protein sequence ID" value="TYQ06970.1"/>
    <property type="molecule type" value="Genomic_DNA"/>
</dbReference>
<evidence type="ECO:0000313" key="1">
    <source>
        <dbReference type="EMBL" id="TYQ06970.1"/>
    </source>
</evidence>
<protein>
    <submittedName>
        <fullName evidence="1">Sulfotransferase family protein</fullName>
    </submittedName>
</protein>
<dbReference type="Pfam" id="PF13469">
    <property type="entry name" value="Sulfotransfer_3"/>
    <property type="match status" value="1"/>
</dbReference>
<organism evidence="1">
    <name type="scientific">Nocardia globerula</name>
    <dbReference type="NCBI Taxonomy" id="1818"/>
    <lineage>
        <taxon>Bacteria</taxon>
        <taxon>Bacillati</taxon>
        <taxon>Actinomycetota</taxon>
        <taxon>Actinomycetes</taxon>
        <taxon>Mycobacteriales</taxon>
        <taxon>Nocardiaceae</taxon>
        <taxon>Nocardia</taxon>
    </lineage>
</organism>
<dbReference type="GO" id="GO:0016740">
    <property type="term" value="F:transferase activity"/>
    <property type="evidence" value="ECO:0007669"/>
    <property type="project" value="UniProtKB-KW"/>
</dbReference>
<dbReference type="AlphaFoldDB" id="A0A652YV72"/>
<proteinExistence type="predicted"/>
<accession>A0A652YV72</accession>
<comment type="caution">
    <text evidence="1">The sequence shown here is derived from an EMBL/GenBank/DDBJ whole genome shotgun (WGS) entry which is preliminary data.</text>
</comment>
<dbReference type="Gene3D" id="3.40.50.300">
    <property type="entry name" value="P-loop containing nucleotide triphosphate hydrolases"/>
    <property type="match status" value="1"/>
</dbReference>
<dbReference type="InterPro" id="IPR052736">
    <property type="entry name" value="Stf3_sulfotransferase"/>
</dbReference>
<sequence>MPSSTAQPEATSPKRVRITDLRYPVLTESQQQTWAYAEANPITLSVDSVLSAAREQTGLGDFGPDDFRERLALWLDEIDADPNRSPVSRMTTHAACTRYAANRLRVLDVLRRHPEIHDEEIVAPIIVVGLPRSGTTHLLNLMSADSRFRSLPLWESQEPVPFAGDELGVDGVDPRLLRSQERWNQMQAKSPLVAAMHPMTPEHIHEELELESLDFSSYNFEWMSSMAPRWRDYYLAHDQRPHYEFIKTMLKLLQWQRGPNRWILKCPQHLEQLGPLMDTFPDATVVMTHRDPVSVVQSAATMVGYGARMNFHELDLDAVCDYWIDRVSRLLDAGTRDLALIPDERRVDVYFDQFMANDIGTVEHIYNRAGLEMTEQARGEIREYMSSHKRGSGGQVVYDLRADFGREPAELRTRFANYFDAFSVKVEVL</sequence>
<dbReference type="PANTHER" id="PTHR36451">
    <property type="entry name" value="PAPS-DEPENDENT SULFOTRANSFERASE STF3"/>
    <property type="match status" value="1"/>
</dbReference>
<name>A0A652YV72_NOCGL</name>
<reference evidence="1" key="1">
    <citation type="submission" date="2019-07" db="EMBL/GenBank/DDBJ databases">
        <title>Genomic Encyclopedia of Type Strains, Phase IV (KMG-IV): sequencing the most valuable type-strain genomes for metagenomic binning, comparative biology and taxonomic classification.</title>
        <authorList>
            <person name="Goeker M."/>
        </authorList>
    </citation>
    <scope>NUCLEOTIDE SEQUENCE</scope>
    <source>
        <strain evidence="1">DSM 44596</strain>
    </source>
</reference>
<dbReference type="InterPro" id="IPR027417">
    <property type="entry name" value="P-loop_NTPase"/>
</dbReference>
<gene>
    <name evidence="1" type="ORF">FNL38_1021114</name>
</gene>